<feature type="transmembrane region" description="Helical" evidence="5">
    <location>
        <begin position="400"/>
        <end position="419"/>
    </location>
</feature>
<evidence type="ECO:0000256" key="5">
    <source>
        <dbReference type="SAM" id="Phobius"/>
    </source>
</evidence>
<evidence type="ECO:0000256" key="1">
    <source>
        <dbReference type="ARBA" id="ARBA00004141"/>
    </source>
</evidence>
<organism evidence="7 8">
    <name type="scientific">Trichomonas vaginalis (strain ATCC PRA-98 / G3)</name>
    <dbReference type="NCBI Taxonomy" id="412133"/>
    <lineage>
        <taxon>Eukaryota</taxon>
        <taxon>Metamonada</taxon>
        <taxon>Parabasalia</taxon>
        <taxon>Trichomonadida</taxon>
        <taxon>Trichomonadidae</taxon>
        <taxon>Trichomonas</taxon>
    </lineage>
</organism>
<dbReference type="VEuPathDB" id="TrichDB:TVAGG3_0607980"/>
<dbReference type="PANTHER" id="PTHR31918:SF1">
    <property type="entry name" value="TRANSMEMBRANE PROTEIN 181"/>
    <property type="match status" value="1"/>
</dbReference>
<dbReference type="VEuPathDB" id="TrichDB:TVAG_113940"/>
<feature type="transmembrane region" description="Helical" evidence="5">
    <location>
        <begin position="228"/>
        <end position="249"/>
    </location>
</feature>
<evidence type="ECO:0000256" key="2">
    <source>
        <dbReference type="ARBA" id="ARBA00022692"/>
    </source>
</evidence>
<comment type="subcellular location">
    <subcellularLocation>
        <location evidence="1">Membrane</location>
        <topology evidence="1">Multi-pass membrane protein</topology>
    </subcellularLocation>
</comment>
<dbReference type="InParanoid" id="A2DNP7"/>
<reference evidence="7" key="2">
    <citation type="journal article" date="2007" name="Science">
        <title>Draft genome sequence of the sexually transmitted pathogen Trichomonas vaginalis.</title>
        <authorList>
            <person name="Carlton J.M."/>
            <person name="Hirt R.P."/>
            <person name="Silva J.C."/>
            <person name="Delcher A.L."/>
            <person name="Schatz M."/>
            <person name="Zhao Q."/>
            <person name="Wortman J.R."/>
            <person name="Bidwell S.L."/>
            <person name="Alsmark U.C.M."/>
            <person name="Besteiro S."/>
            <person name="Sicheritz-Ponten T."/>
            <person name="Noel C.J."/>
            <person name="Dacks J.B."/>
            <person name="Foster P.G."/>
            <person name="Simillion C."/>
            <person name="Van de Peer Y."/>
            <person name="Miranda-Saavedra D."/>
            <person name="Barton G.J."/>
            <person name="Westrop G.D."/>
            <person name="Mueller S."/>
            <person name="Dessi D."/>
            <person name="Fiori P.L."/>
            <person name="Ren Q."/>
            <person name="Paulsen I."/>
            <person name="Zhang H."/>
            <person name="Bastida-Corcuera F.D."/>
            <person name="Simoes-Barbosa A."/>
            <person name="Brown M.T."/>
            <person name="Hayes R.D."/>
            <person name="Mukherjee M."/>
            <person name="Okumura C.Y."/>
            <person name="Schneider R."/>
            <person name="Smith A.J."/>
            <person name="Vanacova S."/>
            <person name="Villalvazo M."/>
            <person name="Haas B.J."/>
            <person name="Pertea M."/>
            <person name="Feldblyum T.V."/>
            <person name="Utterback T.R."/>
            <person name="Shu C.L."/>
            <person name="Osoegawa K."/>
            <person name="de Jong P.J."/>
            <person name="Hrdy I."/>
            <person name="Horvathova L."/>
            <person name="Zubacova Z."/>
            <person name="Dolezal P."/>
            <person name="Malik S.B."/>
            <person name="Logsdon J.M. Jr."/>
            <person name="Henze K."/>
            <person name="Gupta A."/>
            <person name="Wang C.C."/>
            <person name="Dunne R.L."/>
            <person name="Upcroft J.A."/>
            <person name="Upcroft P."/>
            <person name="White O."/>
            <person name="Salzberg S.L."/>
            <person name="Tang P."/>
            <person name="Chiu C.-H."/>
            <person name="Lee Y.-S."/>
            <person name="Embley T.M."/>
            <person name="Coombs G.H."/>
            <person name="Mottram J.C."/>
            <person name="Tachezy J."/>
            <person name="Fraser-Liggett C.M."/>
            <person name="Johnson P.J."/>
        </authorList>
    </citation>
    <scope>NUCLEOTIDE SEQUENCE [LARGE SCALE GENOMIC DNA]</scope>
    <source>
        <strain evidence="7">G3</strain>
    </source>
</reference>
<keyword evidence="4 5" id="KW-0472">Membrane</keyword>
<proteinExistence type="predicted"/>
<evidence type="ECO:0000313" key="7">
    <source>
        <dbReference type="EMBL" id="EAY18050.1"/>
    </source>
</evidence>
<evidence type="ECO:0000259" key="6">
    <source>
        <dbReference type="Pfam" id="PF06664"/>
    </source>
</evidence>
<evidence type="ECO:0000256" key="4">
    <source>
        <dbReference type="ARBA" id="ARBA00023136"/>
    </source>
</evidence>
<dbReference type="PANTHER" id="PTHR31918">
    <property type="entry name" value="TRANSMEMBRANE PROTEIN 181"/>
    <property type="match status" value="1"/>
</dbReference>
<dbReference type="Pfam" id="PF06664">
    <property type="entry name" value="WLS-like_TM"/>
    <property type="match status" value="1"/>
</dbReference>
<evidence type="ECO:0000313" key="8">
    <source>
        <dbReference type="Proteomes" id="UP000001542"/>
    </source>
</evidence>
<accession>A2DNP7</accession>
<protein>
    <recommendedName>
        <fullName evidence="6">Wntless-like transmembrane domain-containing protein</fullName>
    </recommendedName>
</protein>
<dbReference type="GO" id="GO:0016020">
    <property type="term" value="C:membrane"/>
    <property type="evidence" value="ECO:0007669"/>
    <property type="project" value="UniProtKB-SubCell"/>
</dbReference>
<feature type="transmembrane region" description="Helical" evidence="5">
    <location>
        <begin position="333"/>
        <end position="357"/>
    </location>
</feature>
<dbReference type="InterPro" id="IPR040416">
    <property type="entry name" value="TMEM181"/>
</dbReference>
<feature type="domain" description="Wntless-like transmembrane" evidence="6">
    <location>
        <begin position="191"/>
        <end position="423"/>
    </location>
</feature>
<sequence>MENEDDNRMTLIQIEDHLGQEKLMYLDILTKKDLIFCFSMSILIFVLAIIGGILSPQREHEFETSSVFKDNQTKSIFKISNISKWNYFVKAYLSLDLDDSSSNDLIDARFTVSAKSFKNEIQTADEIPSKRIFRQLKLDSQELVTDFAEIFSGLCTDFDTLLIAVKLENKIESCTGITIKWQYGHPHAPLLQFFVRCLLAHQSIRCLIKYLDFLSRSSYRTWHLEQKLTFMLLILCVFAAHPLYILEFFDPSQLGIIFTIFTETLLFSYIKFFIIVLFDSLVHRNCPKGCCFFFKRLFVMITDFIIVFAYNIICSDLLSLDLIPFHITPKVSQILHIGKIIISVFAAILIIISILRATYACDTSERYKFNAYLTTVLIGLGFYILMLLCSRNKKIGRTNFGFILYYAILIFLVNIFSYLHSPYDKTMKTTVRMFSSEQLADQL</sequence>
<dbReference type="AlphaFoldDB" id="A2DNP7"/>
<dbReference type="Proteomes" id="UP000001542">
    <property type="component" value="Unassembled WGS sequence"/>
</dbReference>
<reference evidence="7" key="1">
    <citation type="submission" date="2006-10" db="EMBL/GenBank/DDBJ databases">
        <authorList>
            <person name="Amadeo P."/>
            <person name="Zhao Q."/>
            <person name="Wortman J."/>
            <person name="Fraser-Liggett C."/>
            <person name="Carlton J."/>
        </authorList>
    </citation>
    <scope>NUCLEOTIDE SEQUENCE</scope>
    <source>
        <strain evidence="7">G3</strain>
    </source>
</reference>
<dbReference type="InterPro" id="IPR047843">
    <property type="entry name" value="WLS-like_TM"/>
</dbReference>
<name>A2DNP7_TRIV3</name>
<feature type="transmembrane region" description="Helical" evidence="5">
    <location>
        <begin position="33"/>
        <end position="54"/>
    </location>
</feature>
<keyword evidence="8" id="KW-1185">Reference proteome</keyword>
<feature type="transmembrane region" description="Helical" evidence="5">
    <location>
        <begin position="369"/>
        <end position="388"/>
    </location>
</feature>
<keyword evidence="3 5" id="KW-1133">Transmembrane helix</keyword>
<dbReference type="RefSeq" id="XP_001579036.1">
    <property type="nucleotide sequence ID" value="XM_001578986.1"/>
</dbReference>
<evidence type="ECO:0000256" key="3">
    <source>
        <dbReference type="ARBA" id="ARBA00022989"/>
    </source>
</evidence>
<feature type="transmembrane region" description="Helical" evidence="5">
    <location>
        <begin position="255"/>
        <end position="281"/>
    </location>
</feature>
<keyword evidence="2 5" id="KW-0812">Transmembrane</keyword>
<feature type="transmembrane region" description="Helical" evidence="5">
    <location>
        <begin position="293"/>
        <end position="313"/>
    </location>
</feature>
<dbReference type="KEGG" id="tva:5463554"/>
<dbReference type="GO" id="GO:0015643">
    <property type="term" value="F:toxic substance binding"/>
    <property type="evidence" value="ECO:0007669"/>
    <property type="project" value="InterPro"/>
</dbReference>
<dbReference type="EMBL" id="DS113223">
    <property type="protein sequence ID" value="EAY18050.1"/>
    <property type="molecule type" value="Genomic_DNA"/>
</dbReference>
<gene>
    <name evidence="7" type="ORF">TVAG_113940</name>
</gene>